<comment type="caution">
    <text evidence="1">The sequence shown here is derived from an EMBL/GenBank/DDBJ whole genome shotgun (WGS) entry which is preliminary data.</text>
</comment>
<protein>
    <submittedName>
        <fullName evidence="1">Uncharacterized protein</fullName>
    </submittedName>
</protein>
<organism evidence="1 2">
    <name type="scientific">Virgibacillus natechei</name>
    <dbReference type="NCBI Taxonomy" id="1216297"/>
    <lineage>
        <taxon>Bacteria</taxon>
        <taxon>Bacillati</taxon>
        <taxon>Bacillota</taxon>
        <taxon>Bacilli</taxon>
        <taxon>Bacillales</taxon>
        <taxon>Bacillaceae</taxon>
        <taxon>Virgibacillus</taxon>
    </lineage>
</organism>
<sequence length="230" mass="26962">MARPKSDYDDSVVKKLIVEYQKNKSPNSLVKPIDMYHYALEEYKNGLFPYKLSHDYWKRSYRRGRQLIDEFNTVKKRSYQISELDNIDIVDVQDLIDKYANNPEELSKYLVPMEKQLRALLDVIQEKDIKIVNLTSAKQKNNDSLSKEKAKSDKLQTLLYQLFSYSGSGFKLDNLLNTGTSRTKRVENAFEKAFDDPTEFLELFPEKVNKTNQENIVPLPTISKDDEWDL</sequence>
<name>A0ABS4IHT2_9BACI</name>
<gene>
    <name evidence="1" type="ORF">J2Z83_002628</name>
</gene>
<dbReference type="EMBL" id="JAGGKX010000014">
    <property type="protein sequence ID" value="MBP1970507.1"/>
    <property type="molecule type" value="Genomic_DNA"/>
</dbReference>
<reference evidence="1 2" key="1">
    <citation type="submission" date="2021-03" db="EMBL/GenBank/DDBJ databases">
        <title>Genomic Encyclopedia of Type Strains, Phase IV (KMG-IV): sequencing the most valuable type-strain genomes for metagenomic binning, comparative biology and taxonomic classification.</title>
        <authorList>
            <person name="Goeker M."/>
        </authorList>
    </citation>
    <scope>NUCLEOTIDE SEQUENCE [LARGE SCALE GENOMIC DNA]</scope>
    <source>
        <strain evidence="1 2">DSM 25609</strain>
    </source>
</reference>
<evidence type="ECO:0000313" key="2">
    <source>
        <dbReference type="Proteomes" id="UP001519345"/>
    </source>
</evidence>
<accession>A0ABS4IHT2</accession>
<evidence type="ECO:0000313" key="1">
    <source>
        <dbReference type="EMBL" id="MBP1970507.1"/>
    </source>
</evidence>
<proteinExistence type="predicted"/>
<dbReference type="RefSeq" id="WP_209463636.1">
    <property type="nucleotide sequence ID" value="NZ_CP110224.1"/>
</dbReference>
<dbReference type="Proteomes" id="UP001519345">
    <property type="component" value="Unassembled WGS sequence"/>
</dbReference>
<keyword evidence="2" id="KW-1185">Reference proteome</keyword>